<proteinExistence type="predicted"/>
<gene>
    <name evidence="6" type="ORF">ACFSXZ_22285</name>
</gene>
<organism evidence="6 7">
    <name type="scientific">Amycolatopsis pigmentata</name>
    <dbReference type="NCBI Taxonomy" id="450801"/>
    <lineage>
        <taxon>Bacteria</taxon>
        <taxon>Bacillati</taxon>
        <taxon>Actinomycetota</taxon>
        <taxon>Actinomycetes</taxon>
        <taxon>Pseudonocardiales</taxon>
        <taxon>Pseudonocardiaceae</taxon>
        <taxon>Amycolatopsis</taxon>
    </lineage>
</organism>
<keyword evidence="2" id="KW-0238">DNA-binding</keyword>
<evidence type="ECO:0000313" key="7">
    <source>
        <dbReference type="Proteomes" id="UP001597417"/>
    </source>
</evidence>
<dbReference type="PROSITE" id="PS00889">
    <property type="entry name" value="CNMP_BINDING_2"/>
    <property type="match status" value="1"/>
</dbReference>
<dbReference type="Gene3D" id="1.10.10.10">
    <property type="entry name" value="Winged helix-like DNA-binding domain superfamily/Winged helix DNA-binding domain"/>
    <property type="match status" value="1"/>
</dbReference>
<dbReference type="InterPro" id="IPR036390">
    <property type="entry name" value="WH_DNA-bd_sf"/>
</dbReference>
<accession>A0ABW5FVJ7</accession>
<dbReference type="SUPFAM" id="SSF46785">
    <property type="entry name" value="Winged helix' DNA-binding domain"/>
    <property type="match status" value="1"/>
</dbReference>
<dbReference type="Pfam" id="PF00027">
    <property type="entry name" value="cNMP_binding"/>
    <property type="match status" value="1"/>
</dbReference>
<evidence type="ECO:0000259" key="4">
    <source>
        <dbReference type="PROSITE" id="PS50042"/>
    </source>
</evidence>
<dbReference type="RefSeq" id="WP_378267082.1">
    <property type="nucleotide sequence ID" value="NZ_JBHUKR010000011.1"/>
</dbReference>
<dbReference type="PANTHER" id="PTHR24567">
    <property type="entry name" value="CRP FAMILY TRANSCRIPTIONAL REGULATORY PROTEIN"/>
    <property type="match status" value="1"/>
</dbReference>
<feature type="domain" description="Cyclic nucleotide-binding" evidence="4">
    <location>
        <begin position="19"/>
        <end position="128"/>
    </location>
</feature>
<dbReference type="InterPro" id="IPR018490">
    <property type="entry name" value="cNMP-bd_dom_sf"/>
</dbReference>
<keyword evidence="3" id="KW-0804">Transcription</keyword>
<dbReference type="PROSITE" id="PS51063">
    <property type="entry name" value="HTH_CRP_2"/>
    <property type="match status" value="1"/>
</dbReference>
<evidence type="ECO:0000259" key="5">
    <source>
        <dbReference type="PROSITE" id="PS51063"/>
    </source>
</evidence>
<dbReference type="Proteomes" id="UP001597417">
    <property type="component" value="Unassembled WGS sequence"/>
</dbReference>
<dbReference type="EMBL" id="JBHUKR010000011">
    <property type="protein sequence ID" value="MFD2419064.1"/>
    <property type="molecule type" value="Genomic_DNA"/>
</dbReference>
<name>A0ABW5FVJ7_9PSEU</name>
<dbReference type="InterPro" id="IPR036388">
    <property type="entry name" value="WH-like_DNA-bd_sf"/>
</dbReference>
<dbReference type="InterPro" id="IPR018488">
    <property type="entry name" value="cNMP-bd_CS"/>
</dbReference>
<dbReference type="SMART" id="SM00419">
    <property type="entry name" value="HTH_CRP"/>
    <property type="match status" value="1"/>
</dbReference>
<dbReference type="InterPro" id="IPR014710">
    <property type="entry name" value="RmlC-like_jellyroll"/>
</dbReference>
<evidence type="ECO:0000256" key="3">
    <source>
        <dbReference type="ARBA" id="ARBA00023163"/>
    </source>
</evidence>
<evidence type="ECO:0000256" key="2">
    <source>
        <dbReference type="ARBA" id="ARBA00023125"/>
    </source>
</evidence>
<evidence type="ECO:0000256" key="1">
    <source>
        <dbReference type="ARBA" id="ARBA00023015"/>
    </source>
</evidence>
<dbReference type="PROSITE" id="PS50042">
    <property type="entry name" value="CNMP_BINDING_3"/>
    <property type="match status" value="1"/>
</dbReference>
<feature type="domain" description="HTH crp-type" evidence="5">
    <location>
        <begin position="153"/>
        <end position="226"/>
    </location>
</feature>
<dbReference type="SUPFAM" id="SSF51206">
    <property type="entry name" value="cAMP-binding domain-like"/>
    <property type="match status" value="1"/>
</dbReference>
<dbReference type="Gene3D" id="2.60.120.10">
    <property type="entry name" value="Jelly Rolls"/>
    <property type="match status" value="1"/>
</dbReference>
<dbReference type="InterPro" id="IPR000595">
    <property type="entry name" value="cNMP-bd_dom"/>
</dbReference>
<keyword evidence="1" id="KW-0805">Transcription regulation</keyword>
<reference evidence="7" key="1">
    <citation type="journal article" date="2019" name="Int. J. Syst. Evol. Microbiol.">
        <title>The Global Catalogue of Microorganisms (GCM) 10K type strain sequencing project: providing services to taxonomists for standard genome sequencing and annotation.</title>
        <authorList>
            <consortium name="The Broad Institute Genomics Platform"/>
            <consortium name="The Broad Institute Genome Sequencing Center for Infectious Disease"/>
            <person name="Wu L."/>
            <person name="Ma J."/>
        </authorList>
    </citation>
    <scope>NUCLEOTIDE SEQUENCE [LARGE SCALE GENOMIC DNA]</scope>
    <source>
        <strain evidence="7">CGMCC 4.7645</strain>
    </source>
</reference>
<sequence length="239" mass="26364">MGWGKEAGLTRTDWPEGSLLSRLHRRDRDALLRLGVPISYAARQAVLRQGEEGDHALLLVSGQVKIVVSTRQGREVLLAVRGPGDLLGEMAVLERRKRSASILAGTAVVARVIGGAELREFLSRHNDVCLAVARAVSERLRSADRDRVDFVVWPAPARIVRVLLEIVRRFGRQTPHGWDIGVPLTQAEVASLAGTALSTVEKTFHAMQEAGLVRQRYRRIVVTDLGDLGRFGEHPPVRN</sequence>
<dbReference type="Pfam" id="PF13545">
    <property type="entry name" value="HTH_Crp_2"/>
    <property type="match status" value="1"/>
</dbReference>
<dbReference type="SMART" id="SM00100">
    <property type="entry name" value="cNMP"/>
    <property type="match status" value="1"/>
</dbReference>
<dbReference type="PANTHER" id="PTHR24567:SF74">
    <property type="entry name" value="HTH-TYPE TRANSCRIPTIONAL REGULATOR ARCR"/>
    <property type="match status" value="1"/>
</dbReference>
<dbReference type="InterPro" id="IPR012318">
    <property type="entry name" value="HTH_CRP"/>
</dbReference>
<protein>
    <submittedName>
        <fullName evidence="6">Crp/Fnr family transcriptional regulator</fullName>
    </submittedName>
</protein>
<evidence type="ECO:0000313" key="6">
    <source>
        <dbReference type="EMBL" id="MFD2419064.1"/>
    </source>
</evidence>
<comment type="caution">
    <text evidence="6">The sequence shown here is derived from an EMBL/GenBank/DDBJ whole genome shotgun (WGS) entry which is preliminary data.</text>
</comment>
<keyword evidence="7" id="KW-1185">Reference proteome</keyword>
<dbReference type="InterPro" id="IPR050397">
    <property type="entry name" value="Env_Response_Regulators"/>
</dbReference>
<dbReference type="CDD" id="cd00038">
    <property type="entry name" value="CAP_ED"/>
    <property type="match status" value="1"/>
</dbReference>